<dbReference type="EMBL" id="RCMV01000173">
    <property type="protein sequence ID" value="KAG3222644.1"/>
    <property type="molecule type" value="Genomic_DNA"/>
</dbReference>
<feature type="chain" id="PRO_5040043878" description="Reverse transcriptase Ty1/copia-type domain-containing protein" evidence="1">
    <location>
        <begin position="22"/>
        <end position="301"/>
    </location>
</feature>
<evidence type="ECO:0000313" key="5">
    <source>
        <dbReference type="EMBL" id="KAG3222644.1"/>
    </source>
</evidence>
<feature type="domain" description="Reverse transcriptase Ty1/copia-type" evidence="2">
    <location>
        <begin position="23"/>
        <end position="211"/>
    </location>
</feature>
<reference evidence="3" key="1">
    <citation type="submission" date="2018-10" db="EMBL/GenBank/DDBJ databases">
        <title>Effector identification in a new, highly contiguous assembly of the strawberry crown rot pathogen Phytophthora cactorum.</title>
        <authorList>
            <person name="Armitage A.D."/>
            <person name="Nellist C.F."/>
            <person name="Bates H."/>
            <person name="Vickerstaff R.J."/>
            <person name="Harrison R.J."/>
        </authorList>
    </citation>
    <scope>NUCLEOTIDE SEQUENCE</scope>
    <source>
        <strain evidence="3">15-7</strain>
        <strain evidence="4">P415</strain>
        <strain evidence="5">P421</strain>
    </source>
</reference>
<feature type="signal peptide" evidence="1">
    <location>
        <begin position="1"/>
        <end position="21"/>
    </location>
</feature>
<protein>
    <recommendedName>
        <fullName evidence="2">Reverse transcriptase Ty1/copia-type domain-containing protein</fullName>
    </recommendedName>
</protein>
<dbReference type="Proteomes" id="UP000760860">
    <property type="component" value="Unassembled WGS sequence"/>
</dbReference>
<dbReference type="InterPro" id="IPR013103">
    <property type="entry name" value="RVT_2"/>
</dbReference>
<dbReference type="EMBL" id="RCMG01000214">
    <property type="protein sequence ID" value="KAG2859490.1"/>
    <property type="molecule type" value="Genomic_DNA"/>
</dbReference>
<organism evidence="3 6">
    <name type="scientific">Phytophthora cactorum</name>
    <dbReference type="NCBI Taxonomy" id="29920"/>
    <lineage>
        <taxon>Eukaryota</taxon>
        <taxon>Sar</taxon>
        <taxon>Stramenopiles</taxon>
        <taxon>Oomycota</taxon>
        <taxon>Peronosporomycetes</taxon>
        <taxon>Peronosporales</taxon>
        <taxon>Peronosporaceae</taxon>
        <taxon>Phytophthora</taxon>
    </lineage>
</organism>
<gene>
    <name evidence="3" type="ORF">PC113_g8896</name>
    <name evidence="4" type="ORF">PC118_g4764</name>
    <name evidence="5" type="ORF">PC129_g6654</name>
</gene>
<evidence type="ECO:0000313" key="4">
    <source>
        <dbReference type="EMBL" id="KAG2992050.1"/>
    </source>
</evidence>
<comment type="caution">
    <text evidence="3">The sequence shown here is derived from an EMBL/GenBank/DDBJ whole genome shotgun (WGS) entry which is preliminary data.</text>
</comment>
<dbReference type="AlphaFoldDB" id="A0A8T0ZC10"/>
<dbReference type="VEuPathDB" id="FungiDB:PC110_g8423"/>
<keyword evidence="1" id="KW-0732">Signal</keyword>
<proteinExistence type="predicted"/>
<name>A0A8T0ZC10_9STRA</name>
<dbReference type="Pfam" id="PF07727">
    <property type="entry name" value="RVT_2"/>
    <property type="match status" value="1"/>
</dbReference>
<evidence type="ECO:0000256" key="1">
    <source>
        <dbReference type="SAM" id="SignalP"/>
    </source>
</evidence>
<evidence type="ECO:0000259" key="2">
    <source>
        <dbReference type="Pfam" id="PF07727"/>
    </source>
</evidence>
<evidence type="ECO:0000313" key="6">
    <source>
        <dbReference type="Proteomes" id="UP000735874"/>
    </source>
</evidence>
<accession>A0A8T0ZC10</accession>
<dbReference type="Proteomes" id="UP000735874">
    <property type="component" value="Unassembled WGS sequence"/>
</dbReference>
<evidence type="ECO:0000313" key="3">
    <source>
        <dbReference type="EMBL" id="KAG2859490.1"/>
    </source>
</evidence>
<dbReference type="EMBL" id="RCML01000092">
    <property type="protein sequence ID" value="KAG2992050.1"/>
    <property type="molecule type" value="Genomic_DNA"/>
</dbReference>
<sequence>MNKNMVSTTRILSVLLSTAHQSCLLALSEKRHVPARHGDIPNAYLKADKEADVEILLHIPQGMVIDASTLERVGAMSKAQLALRLRKILYGLKQAGRLWAQHLRVTLLKLGFEQCFTDCCIYKRGSGMDLTIVGVYVDDLLVTGSSEENGSKFFDEMAVLNVKGLGVVLWFLGMGATYNEEDGYVLEQRQTIQELLDRFGLAEANSVRVPISDDQDEDAESELLPNSWMAPLPTRLCAFSIARRQFIVDREVHETGYRLRCASRNAQSSRTCGGRLASYKANCSLSKGHNWLQTLLDGRFG</sequence>
<dbReference type="Proteomes" id="UP000697107">
    <property type="component" value="Unassembled WGS sequence"/>
</dbReference>